<dbReference type="Proteomes" id="UP001595947">
    <property type="component" value="Unassembled WGS sequence"/>
</dbReference>
<dbReference type="EMBL" id="JBHSIV010000024">
    <property type="protein sequence ID" value="MFC5064508.1"/>
    <property type="molecule type" value="Genomic_DNA"/>
</dbReference>
<proteinExistence type="predicted"/>
<evidence type="ECO:0000313" key="3">
    <source>
        <dbReference type="EMBL" id="MFC5064508.1"/>
    </source>
</evidence>
<dbReference type="RefSeq" id="WP_378037852.1">
    <property type="nucleotide sequence ID" value="NZ_JBHSIV010000024.1"/>
</dbReference>
<keyword evidence="4" id="KW-1185">Reference proteome</keyword>
<reference evidence="4" key="1">
    <citation type="journal article" date="2019" name="Int. J. Syst. Evol. Microbiol.">
        <title>The Global Catalogue of Microorganisms (GCM) 10K type strain sequencing project: providing services to taxonomists for standard genome sequencing and annotation.</title>
        <authorList>
            <consortium name="The Broad Institute Genomics Platform"/>
            <consortium name="The Broad Institute Genome Sequencing Center for Infectious Disease"/>
            <person name="Wu L."/>
            <person name="Ma J."/>
        </authorList>
    </citation>
    <scope>NUCLEOTIDE SEQUENCE [LARGE SCALE GENOMIC DNA]</scope>
    <source>
        <strain evidence="4">CGMCC 4.7093</strain>
    </source>
</reference>
<sequence>MRQRAVLVALGLVVLALAVTVGVLGRRLVVAQQSDAAATAATRAAQELTPVLLTYDWRTLDADTTRIDAATTGPFAAQNRAIVASLVVPAALETRASSAATVERVAVLSAAPDRVETLVLYTQVTRREGDPTGTREARGARVALAPDDEDRWLVAGFDAL</sequence>
<evidence type="ECO:0000313" key="4">
    <source>
        <dbReference type="Proteomes" id="UP001595947"/>
    </source>
</evidence>
<evidence type="ECO:0000256" key="1">
    <source>
        <dbReference type="ARBA" id="ARBA00004370"/>
    </source>
</evidence>
<keyword evidence="2" id="KW-0472">Membrane</keyword>
<evidence type="ECO:0008006" key="5">
    <source>
        <dbReference type="Google" id="ProtNLM"/>
    </source>
</evidence>
<gene>
    <name evidence="3" type="ORF">ACFPBZ_19965</name>
</gene>
<protein>
    <recommendedName>
        <fullName evidence="5">Mce-associated membrane protein</fullName>
    </recommendedName>
</protein>
<comment type="caution">
    <text evidence="3">The sequence shown here is derived from an EMBL/GenBank/DDBJ whole genome shotgun (WGS) entry which is preliminary data.</text>
</comment>
<name>A0ABV9YPA3_9PSEU</name>
<evidence type="ECO:0000256" key="2">
    <source>
        <dbReference type="ARBA" id="ARBA00023136"/>
    </source>
</evidence>
<dbReference type="PANTHER" id="PTHR37042">
    <property type="entry name" value="OUTER MEMBRANE PROTEIN RV1973"/>
    <property type="match status" value="1"/>
</dbReference>
<dbReference type="PANTHER" id="PTHR37042:SF4">
    <property type="entry name" value="OUTER MEMBRANE PROTEIN RV1973"/>
    <property type="match status" value="1"/>
</dbReference>
<accession>A0ABV9YPA3</accession>
<comment type="subcellular location">
    <subcellularLocation>
        <location evidence="1">Membrane</location>
    </subcellularLocation>
</comment>
<organism evidence="3 4">
    <name type="scientific">Actinomycetospora atypica</name>
    <dbReference type="NCBI Taxonomy" id="1290095"/>
    <lineage>
        <taxon>Bacteria</taxon>
        <taxon>Bacillati</taxon>
        <taxon>Actinomycetota</taxon>
        <taxon>Actinomycetes</taxon>
        <taxon>Pseudonocardiales</taxon>
        <taxon>Pseudonocardiaceae</taxon>
        <taxon>Actinomycetospora</taxon>
    </lineage>
</organism>